<reference evidence="3" key="1">
    <citation type="submission" date="2020-02" db="EMBL/GenBank/DDBJ databases">
        <authorList>
            <person name="Gao J."/>
            <person name="Sun J."/>
        </authorList>
    </citation>
    <scope>NUCLEOTIDE SEQUENCE</scope>
    <source>
        <strain evidence="3">602-2</strain>
    </source>
</reference>
<dbReference type="AlphaFoldDB" id="A0A6G4R3S8"/>
<dbReference type="SUPFAM" id="SSF52833">
    <property type="entry name" value="Thioredoxin-like"/>
    <property type="match status" value="1"/>
</dbReference>
<dbReference type="InterPro" id="IPR017937">
    <property type="entry name" value="Thioredoxin_CS"/>
</dbReference>
<feature type="domain" description="Thioredoxin" evidence="2">
    <location>
        <begin position="28"/>
        <end position="165"/>
    </location>
</feature>
<dbReference type="InterPro" id="IPR036249">
    <property type="entry name" value="Thioredoxin-like_sf"/>
</dbReference>
<dbReference type="PROSITE" id="PS00194">
    <property type="entry name" value="THIOREDOXIN_1"/>
    <property type="match status" value="1"/>
</dbReference>
<dbReference type="PANTHER" id="PTHR42852">
    <property type="entry name" value="THIOL:DISULFIDE INTERCHANGE PROTEIN DSBE"/>
    <property type="match status" value="1"/>
</dbReference>
<dbReference type="PROSITE" id="PS51352">
    <property type="entry name" value="THIOREDOXIN_2"/>
    <property type="match status" value="1"/>
</dbReference>
<gene>
    <name evidence="3" type="ORF">G5B46_22750</name>
</gene>
<sequence length="173" mass="18757">MRRREIIGGLGGLGLVAPSLALGASPKATLGSVAPDFSVLTFDHEVAKLSDMKGDVVVLNYWATWCGPCRAELPAMDRVMQESASRGLRIYAVLSDSNWDRRAVQRVADKLSFPVGRKLIGKGYGTIDKAVPTSFVIDRKGVIRHAKAGSFTYESFSRLVNPLLAEPRPVEVA</sequence>
<dbReference type="InterPro" id="IPR013766">
    <property type="entry name" value="Thioredoxin_domain"/>
</dbReference>
<dbReference type="Pfam" id="PF00578">
    <property type="entry name" value="AhpC-TSA"/>
    <property type="match status" value="1"/>
</dbReference>
<name>A0A6G4R3S8_9CAUL</name>
<keyword evidence="1" id="KW-0676">Redox-active center</keyword>
<organism evidence="3">
    <name type="scientific">Caulobacter sp. 602-2</name>
    <dbReference type="NCBI Taxonomy" id="2710887"/>
    <lineage>
        <taxon>Bacteria</taxon>
        <taxon>Pseudomonadati</taxon>
        <taxon>Pseudomonadota</taxon>
        <taxon>Alphaproteobacteria</taxon>
        <taxon>Caulobacterales</taxon>
        <taxon>Caulobacteraceae</taxon>
        <taxon>Caulobacter</taxon>
    </lineage>
</organism>
<dbReference type="InterPro" id="IPR050553">
    <property type="entry name" value="Thioredoxin_ResA/DsbE_sf"/>
</dbReference>
<evidence type="ECO:0000259" key="2">
    <source>
        <dbReference type="PROSITE" id="PS51352"/>
    </source>
</evidence>
<dbReference type="Gene3D" id="3.40.30.10">
    <property type="entry name" value="Glutaredoxin"/>
    <property type="match status" value="1"/>
</dbReference>
<protein>
    <submittedName>
        <fullName evidence="3">TlpA family protein disulfide reductase</fullName>
    </submittedName>
</protein>
<accession>A0A6G4R3S8</accession>
<dbReference type="RefSeq" id="WP_165262782.1">
    <property type="nucleotide sequence ID" value="NZ_JAAKGT010000017.1"/>
</dbReference>
<comment type="caution">
    <text evidence="3">The sequence shown here is derived from an EMBL/GenBank/DDBJ whole genome shotgun (WGS) entry which is preliminary data.</text>
</comment>
<dbReference type="PANTHER" id="PTHR42852:SF17">
    <property type="entry name" value="THIOREDOXIN-LIKE PROTEIN HI_1115"/>
    <property type="match status" value="1"/>
</dbReference>
<evidence type="ECO:0000256" key="1">
    <source>
        <dbReference type="ARBA" id="ARBA00023284"/>
    </source>
</evidence>
<dbReference type="InterPro" id="IPR000866">
    <property type="entry name" value="AhpC/TSA"/>
</dbReference>
<dbReference type="GO" id="GO:0015036">
    <property type="term" value="F:disulfide oxidoreductase activity"/>
    <property type="evidence" value="ECO:0007669"/>
    <property type="project" value="UniProtKB-ARBA"/>
</dbReference>
<dbReference type="EMBL" id="JAAKGT010000017">
    <property type="protein sequence ID" value="NGM52441.1"/>
    <property type="molecule type" value="Genomic_DNA"/>
</dbReference>
<dbReference type="CDD" id="cd02966">
    <property type="entry name" value="TlpA_like_family"/>
    <property type="match status" value="1"/>
</dbReference>
<evidence type="ECO:0000313" key="3">
    <source>
        <dbReference type="EMBL" id="NGM52441.1"/>
    </source>
</evidence>
<proteinExistence type="predicted"/>
<dbReference type="GO" id="GO:0016209">
    <property type="term" value="F:antioxidant activity"/>
    <property type="evidence" value="ECO:0007669"/>
    <property type="project" value="InterPro"/>
</dbReference>